<feature type="transmembrane region" description="Helical" evidence="5">
    <location>
        <begin position="550"/>
        <end position="572"/>
    </location>
</feature>
<keyword evidence="4 5" id="KW-0472">Membrane</keyword>
<dbReference type="Pfam" id="PF12698">
    <property type="entry name" value="ABC2_membrane_3"/>
    <property type="match status" value="1"/>
</dbReference>
<gene>
    <name evidence="7" type="ORF">BVJ53_05360</name>
</gene>
<evidence type="ECO:0000313" key="7">
    <source>
        <dbReference type="EMBL" id="RXT26784.1"/>
    </source>
</evidence>
<comment type="caution">
    <text evidence="7">The sequence shown here is derived from an EMBL/GenBank/DDBJ whole genome shotgun (WGS) entry which is preliminary data.</text>
</comment>
<feature type="transmembrane region" description="Helical" evidence="5">
    <location>
        <begin position="29"/>
        <end position="49"/>
    </location>
</feature>
<feature type="domain" description="ABC-2 type transporter transmembrane" evidence="6">
    <location>
        <begin position="34"/>
        <end position="621"/>
    </location>
</feature>
<evidence type="ECO:0000256" key="1">
    <source>
        <dbReference type="ARBA" id="ARBA00004141"/>
    </source>
</evidence>
<feature type="transmembrane region" description="Helical" evidence="5">
    <location>
        <begin position="520"/>
        <end position="544"/>
    </location>
</feature>
<dbReference type="NCBIfam" id="TIGR03061">
    <property type="entry name" value="pip_yhgE_Nterm"/>
    <property type="match status" value="1"/>
</dbReference>
<evidence type="ECO:0000313" key="8">
    <source>
        <dbReference type="Proteomes" id="UP000290475"/>
    </source>
</evidence>
<dbReference type="RefSeq" id="WP_129301504.1">
    <property type="nucleotide sequence ID" value="NZ_MSSM01000011.1"/>
</dbReference>
<dbReference type="GO" id="GO:0140359">
    <property type="term" value="F:ABC-type transporter activity"/>
    <property type="evidence" value="ECO:0007669"/>
    <property type="project" value="InterPro"/>
</dbReference>
<reference evidence="7 8" key="1">
    <citation type="submission" date="2017-01" db="EMBL/GenBank/DDBJ databases">
        <title>Lactobacillus chiayiensis sp. nov., a lactic acid bacterium isolated from compost.</title>
        <authorList>
            <person name="Huang C.-H."/>
        </authorList>
    </citation>
    <scope>NUCLEOTIDE SEQUENCE [LARGE SCALE GENOMIC DNA]</scope>
    <source>
        <strain evidence="8">chh01</strain>
    </source>
</reference>
<dbReference type="InterPro" id="IPR051328">
    <property type="entry name" value="T7SS_ABC-Transporter"/>
</dbReference>
<feature type="transmembrane region" description="Helical" evidence="5">
    <location>
        <begin position="450"/>
        <end position="470"/>
    </location>
</feature>
<dbReference type="InterPro" id="IPR017500">
    <property type="entry name" value="Phage_infect_YhgE_N"/>
</dbReference>
<evidence type="ECO:0000259" key="6">
    <source>
        <dbReference type="Pfam" id="PF12698"/>
    </source>
</evidence>
<dbReference type="GO" id="GO:0016020">
    <property type="term" value="C:membrane"/>
    <property type="evidence" value="ECO:0007669"/>
    <property type="project" value="UniProtKB-SubCell"/>
</dbReference>
<dbReference type="InterPro" id="IPR013525">
    <property type="entry name" value="ABC2_TM"/>
</dbReference>
<accession>A0A4Q1U5D4</accession>
<dbReference type="EMBL" id="MSSM01000011">
    <property type="protein sequence ID" value="RXT26784.1"/>
    <property type="molecule type" value="Genomic_DNA"/>
</dbReference>
<keyword evidence="3 5" id="KW-1133">Transmembrane helix</keyword>
<dbReference type="PANTHER" id="PTHR43077:SF5">
    <property type="entry name" value="PHAGE INFECTION PROTEIN"/>
    <property type="match status" value="1"/>
</dbReference>
<proteinExistence type="predicted"/>
<keyword evidence="2 5" id="KW-0812">Transmembrane</keyword>
<sequence>MIANEQDVNLKGGHKMFKSEWRYLFQHKMMLVVLIAIALIPAIYCFIYLSSMWDTYGKMDDLPVAIVNHDQSVTYHGNHITIGKNLTQNLDKSNSLDFHHVSAKTASRRLRQGKYYMVLTIPKDFSKTATTILTATPQKMNLYFKFNSGQNFIASKMTTGAATAIKAKVSTQVTKLDATVVLKALHQATNGMAKAANGGQSLANGAKKLTTGESQMASGTASMSAGIDKLIAGNNSLISGNTTMTNGFNQLKDHSAALTTGLAQIQTGLTQLAQKTPTLAQGTLKLNQLAQSMQKQLTSGTFNQKQLAAESAALTTGLQSLTSGSQAIDTGSSKLLAGSSALNSGLTTYTNGVNALATGNQAIGHGLDEVQTNLPALQSGTERLSTGTSALANGSQQILQGSQTLSGSLTAAVKKLSVIHTNEENASALATPVHEVTSDIAKIPNNGTGMAPFAIAIGLYVGGIALGTMYEAFLPYKKPRHALTWWASKASVIGSVGLLQAILLNWSLTSGNHLHVVSQGAFFGTILLGSLLFLSLIFCLRLLLGGFGTWLVSIVLVLQLAGSGGLYPTYLVNSFAKAINAWLPMTYLIDALRSLISTHQSIVNNVWIMIALIVGFNLAMILRFRIGLHQSFVEIETNEDDN</sequence>
<dbReference type="InterPro" id="IPR011049">
    <property type="entry name" value="Serralysin-like_metalloprot_C"/>
</dbReference>
<evidence type="ECO:0000256" key="2">
    <source>
        <dbReference type="ARBA" id="ARBA00022692"/>
    </source>
</evidence>
<dbReference type="PANTHER" id="PTHR43077">
    <property type="entry name" value="TRANSPORT PERMEASE YVFS-RELATED"/>
    <property type="match status" value="1"/>
</dbReference>
<evidence type="ECO:0000256" key="5">
    <source>
        <dbReference type="SAM" id="Phobius"/>
    </source>
</evidence>
<dbReference type="SUPFAM" id="SSF101967">
    <property type="entry name" value="Adhesin YadA, collagen-binding domain"/>
    <property type="match status" value="2"/>
</dbReference>
<protein>
    <recommendedName>
        <fullName evidence="6">ABC-2 type transporter transmembrane domain-containing protein</fullName>
    </recommendedName>
</protein>
<dbReference type="Proteomes" id="UP000290475">
    <property type="component" value="Unassembled WGS sequence"/>
</dbReference>
<feature type="transmembrane region" description="Helical" evidence="5">
    <location>
        <begin position="490"/>
        <end position="508"/>
    </location>
</feature>
<organism evidence="7 8">
    <name type="scientific">Lacticaseibacillus chiayiensis</name>
    <dbReference type="NCBI Taxonomy" id="2100821"/>
    <lineage>
        <taxon>Bacteria</taxon>
        <taxon>Bacillati</taxon>
        <taxon>Bacillota</taxon>
        <taxon>Bacilli</taxon>
        <taxon>Lactobacillales</taxon>
        <taxon>Lactobacillaceae</taxon>
        <taxon>Lacticaseibacillus</taxon>
    </lineage>
</organism>
<dbReference type="AlphaFoldDB" id="A0A4Q1U5D4"/>
<dbReference type="NCBIfam" id="TIGR03057">
    <property type="entry name" value="xxxLxxG_by_4"/>
    <property type="match status" value="1"/>
</dbReference>
<dbReference type="Gene3D" id="3.40.1710.10">
    <property type="entry name" value="abc type-2 transporter like domain"/>
    <property type="match status" value="1"/>
</dbReference>
<feature type="transmembrane region" description="Helical" evidence="5">
    <location>
        <begin position="602"/>
        <end position="622"/>
    </location>
</feature>
<dbReference type="InterPro" id="IPR017501">
    <property type="entry name" value="Phage_infect_YhgE_C"/>
</dbReference>
<comment type="subcellular location">
    <subcellularLocation>
        <location evidence="1">Membrane</location>
        <topology evidence="1">Multi-pass membrane protein</topology>
    </subcellularLocation>
</comment>
<name>A0A4Q1U5D4_9LACO</name>
<evidence type="ECO:0000256" key="4">
    <source>
        <dbReference type="ARBA" id="ARBA00023136"/>
    </source>
</evidence>
<evidence type="ECO:0000256" key="3">
    <source>
        <dbReference type="ARBA" id="ARBA00022989"/>
    </source>
</evidence>
<dbReference type="NCBIfam" id="TIGR03062">
    <property type="entry name" value="pip_yhgE_Cterm"/>
    <property type="match status" value="1"/>
</dbReference>
<dbReference type="InterPro" id="IPR023908">
    <property type="entry name" value="xxxLxxG_rpt"/>
</dbReference>